<name>A0ABD2X0N5_9HYME</name>
<dbReference type="Gene3D" id="1.20.81.10">
    <property type="entry name" value="RAP domain"/>
    <property type="match status" value="3"/>
</dbReference>
<dbReference type="Proteomes" id="UP001627154">
    <property type="component" value="Unassembled WGS sequence"/>
</dbReference>
<dbReference type="InterPro" id="IPR038003">
    <property type="entry name" value="A2-macroglobuin_RAP"/>
</dbReference>
<dbReference type="InterPro" id="IPR036744">
    <property type="entry name" value="RAP_sf"/>
</dbReference>
<dbReference type="InterPro" id="IPR010483">
    <property type="entry name" value="Alpha_2_MRAP_C"/>
</dbReference>
<evidence type="ECO:0000259" key="3">
    <source>
        <dbReference type="Pfam" id="PF06401"/>
    </source>
</evidence>
<protein>
    <recommendedName>
        <fullName evidence="6">Alpha-2-macroglobulin receptor-associated protein</fullName>
    </recommendedName>
</protein>
<dbReference type="AlphaFoldDB" id="A0ABD2X0N5"/>
<feature type="domain" description="Alpha-2-macroglobulin receptor-associated protein" evidence="2">
    <location>
        <begin position="13"/>
        <end position="136"/>
    </location>
</feature>
<feature type="chain" id="PRO_5044859131" description="Alpha-2-macroglobulin receptor-associated protein" evidence="1">
    <location>
        <begin position="24"/>
        <end position="375"/>
    </location>
</feature>
<evidence type="ECO:0000313" key="5">
    <source>
        <dbReference type="Proteomes" id="UP001627154"/>
    </source>
</evidence>
<accession>A0ABD2X0N5</accession>
<dbReference type="Pfam" id="PF06401">
    <property type="entry name" value="Alpha-2-MRAP_C"/>
    <property type="match status" value="1"/>
</dbReference>
<dbReference type="PANTHER" id="PTHR16560:SF2">
    <property type="entry name" value="ALPHA-2-MACROGLOBULIN RECEPTOR-ASSOCIATED PROTEIN"/>
    <property type="match status" value="1"/>
</dbReference>
<proteinExistence type="predicted"/>
<evidence type="ECO:0000313" key="4">
    <source>
        <dbReference type="EMBL" id="KAL3398523.1"/>
    </source>
</evidence>
<reference evidence="4 5" key="1">
    <citation type="journal article" date="2024" name="bioRxiv">
        <title>A reference genome for Trichogramma kaykai: A tiny desert-dwelling parasitoid wasp with competing sex-ratio distorters.</title>
        <authorList>
            <person name="Culotta J."/>
            <person name="Lindsey A.R."/>
        </authorList>
    </citation>
    <scope>NUCLEOTIDE SEQUENCE [LARGE SCALE GENOMIC DNA]</scope>
    <source>
        <strain evidence="4 5">KSX58</strain>
    </source>
</reference>
<dbReference type="Pfam" id="PF06400">
    <property type="entry name" value="Alpha-2-MRAP_N"/>
    <property type="match status" value="1"/>
</dbReference>
<keyword evidence="5" id="KW-1185">Reference proteome</keyword>
<keyword evidence="1" id="KW-0732">Signal</keyword>
<dbReference type="EMBL" id="JBJJXI010000059">
    <property type="protein sequence ID" value="KAL3398523.1"/>
    <property type="molecule type" value="Genomic_DNA"/>
</dbReference>
<gene>
    <name evidence="4" type="ORF">TKK_007675</name>
</gene>
<organism evidence="4 5">
    <name type="scientific">Trichogramma kaykai</name>
    <dbReference type="NCBI Taxonomy" id="54128"/>
    <lineage>
        <taxon>Eukaryota</taxon>
        <taxon>Metazoa</taxon>
        <taxon>Ecdysozoa</taxon>
        <taxon>Arthropoda</taxon>
        <taxon>Hexapoda</taxon>
        <taxon>Insecta</taxon>
        <taxon>Pterygota</taxon>
        <taxon>Neoptera</taxon>
        <taxon>Endopterygota</taxon>
        <taxon>Hymenoptera</taxon>
        <taxon>Apocrita</taxon>
        <taxon>Proctotrupomorpha</taxon>
        <taxon>Chalcidoidea</taxon>
        <taxon>Trichogrammatidae</taxon>
        <taxon>Trichogramma</taxon>
    </lineage>
</organism>
<dbReference type="InterPro" id="IPR009066">
    <property type="entry name" value="MG_RAP_rcpt_1"/>
</dbReference>
<dbReference type="PANTHER" id="PTHR16560">
    <property type="entry name" value="ALPHA-2-MACROGLOBULIN RECEPTOR-ASSOCIATED PROTEIN"/>
    <property type="match status" value="1"/>
</dbReference>
<feature type="domain" description="Alpha-2-macroglobulin RAP C-terminal" evidence="3">
    <location>
        <begin position="159"/>
        <end position="375"/>
    </location>
</feature>
<dbReference type="SUPFAM" id="SSF47045">
    <property type="entry name" value="RAP domain-like"/>
    <property type="match status" value="3"/>
</dbReference>
<comment type="caution">
    <text evidence="4">The sequence shown here is derived from an EMBL/GenBank/DDBJ whole genome shotgun (WGS) entry which is preliminary data.</text>
</comment>
<evidence type="ECO:0000259" key="2">
    <source>
        <dbReference type="Pfam" id="PF06400"/>
    </source>
</evidence>
<sequence>MALLIKASLYSAIVILLVQYSDAVNKYSKEANTLNSQKAKTAFSASEQLEKLRHLDKPFRMHKLNMVWTKAKHRLPNPKLQSLYSDLHIQDKEEIAFKHYRADGKDEGGLGEARLRKKLLGIMERYDLLEHFEEISKSQKNKKKFKPYEDSKNIPVPEVFKNPKLNELWAKAERGGFTTDELEALKEEFGHHQDKIDEYMSLIENFESKTPDAKHKHKNSLDESHEKWNEIEFAEEDESNDIPKHDKEYHDNAKLIKQKHLEVRSGFDHLERIAAKAPKHNEFVDPKVQELWHMAKESKFSEQELESLREELFHYETRLLKLRHMHTEAALEAARKGKDYYPDASSYNQIKIHTRDIEKMHQDIEEKIYSKHGEL</sequence>
<evidence type="ECO:0008006" key="6">
    <source>
        <dbReference type="Google" id="ProtNLM"/>
    </source>
</evidence>
<evidence type="ECO:0000256" key="1">
    <source>
        <dbReference type="SAM" id="SignalP"/>
    </source>
</evidence>
<feature type="signal peptide" evidence="1">
    <location>
        <begin position="1"/>
        <end position="23"/>
    </location>
</feature>